<feature type="transmembrane region" description="Helical" evidence="6">
    <location>
        <begin position="12"/>
        <end position="45"/>
    </location>
</feature>
<comment type="caution">
    <text evidence="7">The sequence shown here is derived from an EMBL/GenBank/DDBJ whole genome shotgun (WGS) entry which is preliminary data.</text>
</comment>
<reference evidence="8" key="1">
    <citation type="submission" date="2014-05" db="EMBL/GenBank/DDBJ databases">
        <title>ATOL: Assembling a taxonomically balanced genome-scale reconstruction of the evolutionary history of the Enterobacteriaceae.</title>
        <authorList>
            <person name="Plunkett G. III"/>
            <person name="Neeno-Eckwall E.C."/>
            <person name="Glasner J.D."/>
            <person name="Perna N.T."/>
        </authorList>
    </citation>
    <scope>NUCLEOTIDE SEQUENCE [LARGE SCALE GENOMIC DNA]</scope>
    <source>
        <strain evidence="8">ATCC 49490</strain>
    </source>
</reference>
<dbReference type="Pfam" id="PF02313">
    <property type="entry name" value="Fumarate_red_D"/>
    <property type="match status" value="1"/>
</dbReference>
<keyword evidence="1 6" id="KW-1003">Cell membrane</keyword>
<keyword evidence="2" id="KW-0997">Cell inner membrane</keyword>
<keyword evidence="8" id="KW-1185">Reference proteome</keyword>
<keyword evidence="3 6" id="KW-0812">Transmembrane</keyword>
<gene>
    <name evidence="6 7" type="primary">frdD</name>
    <name evidence="7" type="ORF">GTGU_02060</name>
</gene>
<comment type="subcellular location">
    <subcellularLocation>
        <location evidence="6">Cell membrane</location>
        <topology evidence="6">Multi-pass membrane protein</topology>
    </subcellularLocation>
</comment>
<dbReference type="FunFam" id="1.20.1300.10:FF:000002">
    <property type="entry name" value="Fumarate reductase subunit D"/>
    <property type="match status" value="1"/>
</dbReference>
<dbReference type="RefSeq" id="WP_038156320.1">
    <property type="nucleotide sequence ID" value="NZ_JMTB01000065.1"/>
</dbReference>
<protein>
    <recommendedName>
        <fullName evidence="6">Fumarate reductase subunit D</fullName>
    </recommendedName>
    <alternativeName>
        <fullName evidence="6">Fumarate reductase 13 kDa hydrophobic protein</fullName>
    </alternativeName>
    <alternativeName>
        <fullName evidence="6">Quinol-fumarate reductase subunit D</fullName>
        <shortName evidence="6">QFR subunit D</shortName>
    </alternativeName>
</protein>
<dbReference type="EMBL" id="JMTB01000065">
    <property type="protein sequence ID" value="KFC07283.1"/>
    <property type="molecule type" value="Genomic_DNA"/>
</dbReference>
<keyword evidence="5 6" id="KW-0472">Membrane</keyword>
<dbReference type="Proteomes" id="UP000028630">
    <property type="component" value="Unassembled WGS sequence"/>
</dbReference>
<dbReference type="eggNOG" id="COG3080">
    <property type="taxonomic scope" value="Bacteria"/>
</dbReference>
<evidence type="ECO:0000256" key="3">
    <source>
        <dbReference type="ARBA" id="ARBA00022692"/>
    </source>
</evidence>
<accession>A0A085AAN8</accession>
<proteinExistence type="inferred from homology"/>
<dbReference type="GO" id="GO:0005886">
    <property type="term" value="C:plasma membrane"/>
    <property type="evidence" value="ECO:0007669"/>
    <property type="project" value="UniProtKB-SubCell"/>
</dbReference>
<dbReference type="GO" id="GO:0006106">
    <property type="term" value="P:fumarate metabolic process"/>
    <property type="evidence" value="ECO:0007669"/>
    <property type="project" value="InterPro"/>
</dbReference>
<keyword evidence="4 6" id="KW-1133">Transmembrane helix</keyword>
<evidence type="ECO:0000256" key="2">
    <source>
        <dbReference type="ARBA" id="ARBA00022519"/>
    </source>
</evidence>
<dbReference type="CDD" id="cd00547">
    <property type="entry name" value="QFR_TypeD_subunitD"/>
    <property type="match status" value="1"/>
</dbReference>
<comment type="subunit">
    <text evidence="6">Part of an enzyme complex containing four subunits: a flavoprotein (FrdA), an iron-sulfur protein (FrdB), and two hydrophobic anchor proteins (FrdC and FrdD).</text>
</comment>
<dbReference type="PIRSF" id="PIRSF000179">
    <property type="entry name" value="FrdD"/>
    <property type="match status" value="1"/>
</dbReference>
<evidence type="ECO:0000256" key="4">
    <source>
        <dbReference type="ARBA" id="ARBA00022989"/>
    </source>
</evidence>
<feature type="transmembrane region" description="Helical" evidence="6">
    <location>
        <begin position="99"/>
        <end position="118"/>
    </location>
</feature>
<feature type="transmembrane region" description="Helical" evidence="6">
    <location>
        <begin position="57"/>
        <end position="78"/>
    </location>
</feature>
<dbReference type="OrthoDB" id="9804636at2"/>
<dbReference type="GO" id="GO:0000104">
    <property type="term" value="F:succinate dehydrogenase activity"/>
    <property type="evidence" value="ECO:0007669"/>
    <property type="project" value="UniProtKB-UniRule"/>
</dbReference>
<organism evidence="7 8">
    <name type="scientific">Trabulsiella guamensis ATCC 49490</name>
    <dbReference type="NCBI Taxonomy" id="1005994"/>
    <lineage>
        <taxon>Bacteria</taxon>
        <taxon>Pseudomonadati</taxon>
        <taxon>Pseudomonadota</taxon>
        <taxon>Gammaproteobacteria</taxon>
        <taxon>Enterobacterales</taxon>
        <taxon>Enterobacteriaceae</taxon>
        <taxon>Trabulsiella</taxon>
    </lineage>
</organism>
<evidence type="ECO:0000256" key="1">
    <source>
        <dbReference type="ARBA" id="ARBA00022475"/>
    </source>
</evidence>
<dbReference type="AlphaFoldDB" id="A0A085AAN8"/>
<dbReference type="NCBIfam" id="NF003977">
    <property type="entry name" value="PRK05470.1-1"/>
    <property type="match status" value="1"/>
</dbReference>
<evidence type="ECO:0000313" key="8">
    <source>
        <dbReference type="Proteomes" id="UP000028630"/>
    </source>
</evidence>
<name>A0A085AAN8_9ENTR</name>
<dbReference type="HAMAP" id="MF_00709">
    <property type="entry name" value="Fumarate_red_D"/>
    <property type="match status" value="1"/>
</dbReference>
<comment type="function">
    <text evidence="6">Two distinct, membrane-bound, FAD-containing enzymes are responsible for the catalysis of fumarate and succinate interconversion; fumarate reductase is used in anaerobic growth, and succinate dehydrogenase is used in aerobic growth. Anchors the catalytic components of the fumarate reductase complex to the cell inner membrane, binds quinones.</text>
</comment>
<evidence type="ECO:0000256" key="5">
    <source>
        <dbReference type="ARBA" id="ARBA00023136"/>
    </source>
</evidence>
<evidence type="ECO:0000256" key="6">
    <source>
        <dbReference type="HAMAP-Rule" id="MF_00709"/>
    </source>
</evidence>
<dbReference type="InterPro" id="IPR034804">
    <property type="entry name" value="SQR/QFR_C/D"/>
</dbReference>
<dbReference type="InterPro" id="IPR003418">
    <property type="entry name" value="Fumarate_red_D"/>
</dbReference>
<dbReference type="SUPFAM" id="SSF81343">
    <property type="entry name" value="Fumarate reductase respiratory complex transmembrane subunits"/>
    <property type="match status" value="1"/>
</dbReference>
<dbReference type="GO" id="GO:0045283">
    <property type="term" value="C:fumarate reductase complex"/>
    <property type="evidence" value="ECO:0007669"/>
    <property type="project" value="UniProtKB-UniRule"/>
</dbReference>
<comment type="similarity">
    <text evidence="6">Belongs to the FrdD family.</text>
</comment>
<evidence type="ECO:0000313" key="7">
    <source>
        <dbReference type="EMBL" id="KFC07283.1"/>
    </source>
</evidence>
<sequence length="119" mass="13079">MINPNPKRSDEPVFWGLFGAGGMWSAIVAPVMVLLVGILLPLGLFPGDALGYERVLAFAQSFIGRVFLFVMIVLPLWCGLHRIHHAMHDLKIHVPSGKWVFYGLAAILTVVTLVGVIFL</sequence>
<dbReference type="Gene3D" id="1.20.1300.10">
    <property type="entry name" value="Fumarate reductase/succinate dehydrogenase, transmembrane subunit"/>
    <property type="match status" value="1"/>
</dbReference>